<comment type="caution">
    <text evidence="1">The sequence shown here is derived from an EMBL/GenBank/DDBJ whole genome shotgun (WGS) entry which is preliminary data.</text>
</comment>
<keyword evidence="2" id="KW-1185">Reference proteome</keyword>
<evidence type="ECO:0000313" key="1">
    <source>
        <dbReference type="EMBL" id="MBL4937234.1"/>
    </source>
</evidence>
<dbReference type="RefSeq" id="WP_202749982.1">
    <property type="nucleotide sequence ID" value="NZ_JAESWC010000012.1"/>
</dbReference>
<name>A0ABS1TG00_9CLOT</name>
<protein>
    <submittedName>
        <fullName evidence="1">Uncharacterized protein</fullName>
    </submittedName>
</protein>
<gene>
    <name evidence="1" type="ORF">JK636_16015</name>
</gene>
<reference evidence="1 2" key="1">
    <citation type="submission" date="2021-01" db="EMBL/GenBank/DDBJ databases">
        <title>Genome public.</title>
        <authorList>
            <person name="Liu C."/>
            <person name="Sun Q."/>
        </authorList>
    </citation>
    <scope>NUCLEOTIDE SEQUENCE [LARGE SCALE GENOMIC DNA]</scope>
    <source>
        <strain evidence="1 2">YIM B02515</strain>
    </source>
</reference>
<proteinExistence type="predicted"/>
<accession>A0ABS1TG00</accession>
<organism evidence="1 2">
    <name type="scientific">Clostridium rhizosphaerae</name>
    <dbReference type="NCBI Taxonomy" id="2803861"/>
    <lineage>
        <taxon>Bacteria</taxon>
        <taxon>Bacillati</taxon>
        <taxon>Bacillota</taxon>
        <taxon>Clostridia</taxon>
        <taxon>Eubacteriales</taxon>
        <taxon>Clostridiaceae</taxon>
        <taxon>Clostridium</taxon>
    </lineage>
</organism>
<dbReference type="Proteomes" id="UP000632377">
    <property type="component" value="Unassembled WGS sequence"/>
</dbReference>
<evidence type="ECO:0000313" key="2">
    <source>
        <dbReference type="Proteomes" id="UP000632377"/>
    </source>
</evidence>
<dbReference type="EMBL" id="JAESWC010000012">
    <property type="protein sequence ID" value="MBL4937234.1"/>
    <property type="molecule type" value="Genomic_DNA"/>
</dbReference>
<sequence length="72" mass="8254">MKQFVVVCMQQVRSAQLTNQLVKDHNKYINFLAFPWSQISIGLSIRQPLLLFVGLLVRKILGKNIANTKGRQ</sequence>